<evidence type="ECO:0000313" key="2">
    <source>
        <dbReference type="Proteomes" id="UP000439903"/>
    </source>
</evidence>
<reference evidence="1 2" key="1">
    <citation type="journal article" date="2019" name="Environ. Microbiol.">
        <title>At the nexus of three kingdoms: the genome of the mycorrhizal fungus Gigaspora margarita provides insights into plant, endobacterial and fungal interactions.</title>
        <authorList>
            <person name="Venice F."/>
            <person name="Ghignone S."/>
            <person name="Salvioli di Fossalunga A."/>
            <person name="Amselem J."/>
            <person name="Novero M."/>
            <person name="Xianan X."/>
            <person name="Sedzielewska Toro K."/>
            <person name="Morin E."/>
            <person name="Lipzen A."/>
            <person name="Grigoriev I.V."/>
            <person name="Henrissat B."/>
            <person name="Martin F.M."/>
            <person name="Bonfante P."/>
        </authorList>
    </citation>
    <scope>NUCLEOTIDE SEQUENCE [LARGE SCALE GENOMIC DNA]</scope>
    <source>
        <strain evidence="1 2">BEG34</strain>
    </source>
</reference>
<gene>
    <name evidence="1" type="ORF">F8M41_011387</name>
</gene>
<evidence type="ECO:0000313" key="1">
    <source>
        <dbReference type="EMBL" id="KAF0532273.1"/>
    </source>
</evidence>
<comment type="caution">
    <text evidence="1">The sequence shown here is derived from an EMBL/GenBank/DDBJ whole genome shotgun (WGS) entry which is preliminary data.</text>
</comment>
<proteinExistence type="predicted"/>
<organism evidence="1 2">
    <name type="scientific">Gigaspora margarita</name>
    <dbReference type="NCBI Taxonomy" id="4874"/>
    <lineage>
        <taxon>Eukaryota</taxon>
        <taxon>Fungi</taxon>
        <taxon>Fungi incertae sedis</taxon>
        <taxon>Mucoromycota</taxon>
        <taxon>Glomeromycotina</taxon>
        <taxon>Glomeromycetes</taxon>
        <taxon>Diversisporales</taxon>
        <taxon>Gigasporaceae</taxon>
        <taxon>Gigaspora</taxon>
    </lineage>
</organism>
<dbReference type="SUPFAM" id="SSF81901">
    <property type="entry name" value="HCP-like"/>
    <property type="match status" value="1"/>
</dbReference>
<accession>A0A8H4EQ30</accession>
<dbReference type="Proteomes" id="UP000439903">
    <property type="component" value="Unassembled WGS sequence"/>
</dbReference>
<evidence type="ECO:0008006" key="3">
    <source>
        <dbReference type="Google" id="ProtNLM"/>
    </source>
</evidence>
<dbReference type="AlphaFoldDB" id="A0A8H4EQ30"/>
<dbReference type="EMBL" id="WTPW01000234">
    <property type="protein sequence ID" value="KAF0532273.1"/>
    <property type="molecule type" value="Genomic_DNA"/>
</dbReference>
<keyword evidence="2" id="KW-1185">Reference proteome</keyword>
<name>A0A8H4EQ30_GIGMA</name>
<dbReference type="Gene3D" id="1.25.40.10">
    <property type="entry name" value="Tetratricopeptide repeat domain"/>
    <property type="match status" value="1"/>
</dbReference>
<dbReference type="OrthoDB" id="2457602at2759"/>
<sequence length="231" mass="27163">MQRARTSEFLVKHSEFISKHKQRNSVDKDSHKQIDAKNRKFLEQYFSHDTSLSYYYALYLYEVTDNDSIAQFNMGDLNFNGKLEFKIDKEKGKKYLRTGNNKQEIEKINRKLIDKLYKKKYYELDSSGQVAYWIGKYFIKGYGTDKQPTKDDINNYKVLLKLAVDKNLPNAQHDYAVLLFTNGSKEECFKYLIKAKDQNYLPSMYLLGKLYYDEGKYLLKGASELGSKEAT</sequence>
<dbReference type="InterPro" id="IPR011990">
    <property type="entry name" value="TPR-like_helical_dom_sf"/>
</dbReference>
<protein>
    <recommendedName>
        <fullName evidence="3">Sel1 repeat family protein</fullName>
    </recommendedName>
</protein>